<proteinExistence type="inferred from homology"/>
<evidence type="ECO:0000256" key="7">
    <source>
        <dbReference type="SAM" id="Phobius"/>
    </source>
</evidence>
<gene>
    <name evidence="11" type="ORF">METZ01_LOCUS69763</name>
</gene>
<dbReference type="Gene3D" id="3.40.50.1700">
    <property type="entry name" value="Glycoside hydrolase family 3 C-terminal domain"/>
    <property type="match status" value="1"/>
</dbReference>
<protein>
    <recommendedName>
        <fullName evidence="3">beta-N-acetylhexosaminidase</fullName>
        <ecNumber evidence="3">3.2.1.52</ecNumber>
    </recommendedName>
</protein>
<feature type="domain" description="Glycoside hydrolase family 3 C-terminal" evidence="10">
    <location>
        <begin position="444"/>
        <end position="608"/>
    </location>
</feature>
<reference evidence="11" key="1">
    <citation type="submission" date="2018-05" db="EMBL/GenBank/DDBJ databases">
        <authorList>
            <person name="Lanie J.A."/>
            <person name="Ng W.-L."/>
            <person name="Kazmierczak K.M."/>
            <person name="Andrzejewski T.M."/>
            <person name="Davidsen T.M."/>
            <person name="Wayne K.J."/>
            <person name="Tettelin H."/>
            <person name="Glass J.I."/>
            <person name="Rusch D."/>
            <person name="Podicherti R."/>
            <person name="Tsui H.-C.T."/>
            <person name="Winkler M.E."/>
        </authorList>
    </citation>
    <scope>NUCLEOTIDE SEQUENCE</scope>
</reference>
<dbReference type="AlphaFoldDB" id="A0A381TM45"/>
<dbReference type="InterPro" id="IPR036962">
    <property type="entry name" value="Glyco_hydro_3_N_sf"/>
</dbReference>
<comment type="similarity">
    <text evidence="2">Belongs to the glycosyl hydrolase 3 family.</text>
</comment>
<dbReference type="SUPFAM" id="SSF56601">
    <property type="entry name" value="beta-lactamase/transpeptidase-like"/>
    <property type="match status" value="1"/>
</dbReference>
<dbReference type="Pfam" id="PF00144">
    <property type="entry name" value="Beta-lactamase"/>
    <property type="match status" value="1"/>
</dbReference>
<feature type="compositionally biased region" description="Polar residues" evidence="6">
    <location>
        <begin position="633"/>
        <end position="643"/>
    </location>
</feature>
<dbReference type="InterPro" id="IPR050226">
    <property type="entry name" value="NagZ_Beta-hexosaminidase"/>
</dbReference>
<evidence type="ECO:0000256" key="2">
    <source>
        <dbReference type="ARBA" id="ARBA00005336"/>
    </source>
</evidence>
<feature type="transmembrane region" description="Helical" evidence="7">
    <location>
        <begin position="12"/>
        <end position="30"/>
    </location>
</feature>
<dbReference type="GO" id="GO:0005975">
    <property type="term" value="P:carbohydrate metabolic process"/>
    <property type="evidence" value="ECO:0007669"/>
    <property type="project" value="InterPro"/>
</dbReference>
<keyword evidence="7" id="KW-1133">Transmembrane helix</keyword>
<evidence type="ECO:0000259" key="8">
    <source>
        <dbReference type="Pfam" id="PF00144"/>
    </source>
</evidence>
<dbReference type="InterPro" id="IPR017853">
    <property type="entry name" value="GH"/>
</dbReference>
<evidence type="ECO:0000259" key="9">
    <source>
        <dbReference type="Pfam" id="PF00933"/>
    </source>
</evidence>
<evidence type="ECO:0000256" key="4">
    <source>
        <dbReference type="ARBA" id="ARBA00022801"/>
    </source>
</evidence>
<dbReference type="InterPro" id="IPR036881">
    <property type="entry name" value="Glyco_hydro_3_C_sf"/>
</dbReference>
<keyword evidence="7" id="KW-0812">Transmembrane</keyword>
<dbReference type="PANTHER" id="PTHR30480:SF13">
    <property type="entry name" value="BETA-HEXOSAMINIDASE"/>
    <property type="match status" value="1"/>
</dbReference>
<dbReference type="SUPFAM" id="SSF51445">
    <property type="entry name" value="(Trans)glycosidases"/>
    <property type="match status" value="1"/>
</dbReference>
<feature type="domain" description="Beta-lactamase-related" evidence="8">
    <location>
        <begin position="653"/>
        <end position="984"/>
    </location>
</feature>
<dbReference type="Gene3D" id="3.40.710.10">
    <property type="entry name" value="DD-peptidase/beta-lactamase superfamily"/>
    <property type="match status" value="1"/>
</dbReference>
<accession>A0A381TM45</accession>
<dbReference type="PANTHER" id="PTHR30480">
    <property type="entry name" value="BETA-HEXOSAMINIDASE-RELATED"/>
    <property type="match status" value="1"/>
</dbReference>
<keyword evidence="5" id="KW-0326">Glycosidase</keyword>
<dbReference type="GO" id="GO:0004563">
    <property type="term" value="F:beta-N-acetylhexosaminidase activity"/>
    <property type="evidence" value="ECO:0007669"/>
    <property type="project" value="UniProtKB-EC"/>
</dbReference>
<dbReference type="InterPro" id="IPR002772">
    <property type="entry name" value="Glyco_hydro_3_C"/>
</dbReference>
<dbReference type="Gene3D" id="3.20.20.300">
    <property type="entry name" value="Glycoside hydrolase, family 3, N-terminal domain"/>
    <property type="match status" value="1"/>
</dbReference>
<dbReference type="EMBL" id="UINC01004796">
    <property type="protein sequence ID" value="SVA16909.1"/>
    <property type="molecule type" value="Genomic_DNA"/>
</dbReference>
<feature type="domain" description="Glycoside hydrolase family 3 N-terminal" evidence="9">
    <location>
        <begin position="81"/>
        <end position="403"/>
    </location>
</feature>
<dbReference type="InterPro" id="IPR012338">
    <property type="entry name" value="Beta-lactam/transpept-like"/>
</dbReference>
<evidence type="ECO:0000256" key="5">
    <source>
        <dbReference type="ARBA" id="ARBA00023295"/>
    </source>
</evidence>
<keyword evidence="7" id="KW-0472">Membrane</keyword>
<evidence type="ECO:0000256" key="6">
    <source>
        <dbReference type="SAM" id="MobiDB-lite"/>
    </source>
</evidence>
<dbReference type="GO" id="GO:0009254">
    <property type="term" value="P:peptidoglycan turnover"/>
    <property type="evidence" value="ECO:0007669"/>
    <property type="project" value="TreeGrafter"/>
</dbReference>
<organism evidence="11">
    <name type="scientific">marine metagenome</name>
    <dbReference type="NCBI Taxonomy" id="408172"/>
    <lineage>
        <taxon>unclassified sequences</taxon>
        <taxon>metagenomes</taxon>
        <taxon>ecological metagenomes</taxon>
    </lineage>
</organism>
<comment type="catalytic activity">
    <reaction evidence="1">
        <text>Hydrolysis of terminal non-reducing N-acetyl-D-hexosamine residues in N-acetyl-beta-D-hexosaminides.</text>
        <dbReference type="EC" id="3.2.1.52"/>
    </reaction>
</comment>
<dbReference type="Pfam" id="PF00933">
    <property type="entry name" value="Glyco_hydro_3"/>
    <property type="match status" value="1"/>
</dbReference>
<dbReference type="InterPro" id="IPR001466">
    <property type="entry name" value="Beta-lactam-related"/>
</dbReference>
<dbReference type="Pfam" id="PF01915">
    <property type="entry name" value="Glyco_hydro_3_C"/>
    <property type="match status" value="1"/>
</dbReference>
<dbReference type="SUPFAM" id="SSF52279">
    <property type="entry name" value="Beta-D-glucan exohydrolase, C-terminal domain"/>
    <property type="match status" value="1"/>
</dbReference>
<keyword evidence="4" id="KW-0378">Hydrolase</keyword>
<evidence type="ECO:0000313" key="11">
    <source>
        <dbReference type="EMBL" id="SVA16909.1"/>
    </source>
</evidence>
<sequence length="1005" mass="108334">MNQSSTANLNPRGLYIVSALMVMLGLLALFPEGSLPPSAQPINKPGNQGPQVASLVASLDPRVALPPDAAAWVESTLASMTLEQRAGQVMMVRAFGEYYAADAAQRHRLTGMVQSLELGGVILFRSEAYEAAALIADLQRTATNFGQPPLLVAADFEWGAEFRVGGAVPYPTAMAVGATGNIKAAEWMGRASGRDARALGIHWIFAPVADVNSNPRNPVINVRAFGENPDQVGRFVAAFISGAQASGSMATAKHFPGHGDTGVDSHIDMPVLRVDSQRLQAVELAPFRAAIEAGVSSIMTAHLSVPAITADEQLPATLSQAVLTDLLRNQLDFKGLVVTDAMEMGGINRHWWSGQAAVQALAAGADMVLLPPFPNAVRDAIVRAVESGELSAERLDAAVRLVLQYKARLGLHLSLAEASLADLPNRFAPASDALRAEEVGVAAVTLLRDRNEIFPLDARDRHRVLVVGISDTDTPVDVTTLSTSLRESLEDVTSRSIDERTNGEEVAALMAEASRASVVVMAVRARVRSNQEKITLPEKQQRYGQMLSSLDVPVIMVALGSPYVIGAFPDAGAAVAAYGWSQPLQRALASAFTGKTTWDGQLPVTVPGVYPLGFGIKKPVLDAALEVPGLDTNPEQSESSETLTPEDLSSARDSLQQFVESGGFPGAVYAVGHRNVLVELGSIGGMSYEVGAAPMPPDAVFDLASLTKVIATTTIAMKAVEAGRLRLDYPVQAYIPEFIGGGKEAVTVRDLLLHVSGLPAYIRFFLDYDPEQLGPTTRVDIMRRIENTALESVAGERYAYSDLGIILLGEILDRALGESYQAYAMREIFGPLGMTQTRWNPPEEWLEKIPPTEQDPWRGRMVHGEVHDENAAAMGGVSSHAGLFSTASDLAVFSQMLLNGGTYDHVRVLRRSTIDRWTRRQNRPEGSSRAVGWDTAHPSQSWTMFSEEAFGHTGFTGTSVWIDPDRDLFVVLLTNRVHPTRENTQIQEARIAFHRAIVEAVDRLR</sequence>
<evidence type="ECO:0000256" key="3">
    <source>
        <dbReference type="ARBA" id="ARBA00012663"/>
    </source>
</evidence>
<evidence type="ECO:0000259" key="10">
    <source>
        <dbReference type="Pfam" id="PF01915"/>
    </source>
</evidence>
<dbReference type="EC" id="3.2.1.52" evidence="3"/>
<feature type="region of interest" description="Disordered" evidence="6">
    <location>
        <begin position="629"/>
        <end position="651"/>
    </location>
</feature>
<name>A0A381TM45_9ZZZZ</name>
<dbReference type="InterPro" id="IPR001764">
    <property type="entry name" value="Glyco_hydro_3_N"/>
</dbReference>
<evidence type="ECO:0000256" key="1">
    <source>
        <dbReference type="ARBA" id="ARBA00001231"/>
    </source>
</evidence>